<dbReference type="EMBL" id="JACCEW010000001">
    <property type="protein sequence ID" value="NYT35326.1"/>
    <property type="molecule type" value="Genomic_DNA"/>
</dbReference>
<evidence type="ECO:0000313" key="6">
    <source>
        <dbReference type="EMBL" id="NYT35326.1"/>
    </source>
</evidence>
<gene>
    <name evidence="6" type="ORF">H0A68_00430</name>
</gene>
<evidence type="ECO:0000256" key="1">
    <source>
        <dbReference type="ARBA" id="ARBA00009437"/>
    </source>
</evidence>
<dbReference type="GO" id="GO:0003700">
    <property type="term" value="F:DNA-binding transcription factor activity"/>
    <property type="evidence" value="ECO:0007669"/>
    <property type="project" value="InterPro"/>
</dbReference>
<comment type="similarity">
    <text evidence="1">Belongs to the LysR transcriptional regulatory family.</text>
</comment>
<dbReference type="PROSITE" id="PS50931">
    <property type="entry name" value="HTH_LYSR"/>
    <property type="match status" value="1"/>
</dbReference>
<name>A0A853FB86_9BURK</name>
<evidence type="ECO:0000259" key="5">
    <source>
        <dbReference type="PROSITE" id="PS50931"/>
    </source>
</evidence>
<dbReference type="InterPro" id="IPR050950">
    <property type="entry name" value="HTH-type_LysR_regulators"/>
</dbReference>
<proteinExistence type="inferred from homology"/>
<dbReference type="RefSeq" id="WP_129967211.1">
    <property type="nucleotide sequence ID" value="NZ_JACCEW010000001.1"/>
</dbReference>
<dbReference type="AlphaFoldDB" id="A0A853FB86"/>
<dbReference type="InterPro" id="IPR005119">
    <property type="entry name" value="LysR_subst-bd"/>
</dbReference>
<evidence type="ECO:0000256" key="2">
    <source>
        <dbReference type="ARBA" id="ARBA00023015"/>
    </source>
</evidence>
<feature type="domain" description="HTH lysR-type" evidence="5">
    <location>
        <begin position="1"/>
        <end position="58"/>
    </location>
</feature>
<keyword evidence="3" id="KW-0238">DNA-binding</keyword>
<evidence type="ECO:0000256" key="3">
    <source>
        <dbReference type="ARBA" id="ARBA00023125"/>
    </source>
</evidence>
<dbReference type="SUPFAM" id="SSF53850">
    <property type="entry name" value="Periplasmic binding protein-like II"/>
    <property type="match status" value="1"/>
</dbReference>
<dbReference type="Gene3D" id="1.10.10.10">
    <property type="entry name" value="Winged helix-like DNA-binding domain superfamily/Winged helix DNA-binding domain"/>
    <property type="match status" value="1"/>
</dbReference>
<sequence length="309" mass="34202">MRLEDLNYFLAVAETGHMGRASRHLGQTQPALTKGIQRLEKELGLQLFERTAKGMVLTTVGHAFFQRTRAVQIGLDEAVREARDMHLGAVGLLRVGVPPNYADYFSAICELLLRHRPAARVQVTLGLNDQLFSALQAGDLDLCISGQHNPVGALFDQQPLFEDDLHIVAREGHPLFYKASIKFGDLAQCSWILPRTQVVARRWVDARFIEHGLPAPNVVVESNASSSALLRMVRSTDLLTIATASSLRHAGGGGLRPFPMREAKWPRVVGVTLRRGAYVSPLVQRFIELLQQHRPGDLPAPAEPDQSFK</sequence>
<dbReference type="OrthoDB" id="9133980at2"/>
<keyword evidence="4" id="KW-0804">Transcription</keyword>
<organism evidence="6 7">
    <name type="scientific">Allopusillimonas soli</name>
    <dbReference type="NCBI Taxonomy" id="659016"/>
    <lineage>
        <taxon>Bacteria</taxon>
        <taxon>Pseudomonadati</taxon>
        <taxon>Pseudomonadota</taxon>
        <taxon>Betaproteobacteria</taxon>
        <taxon>Burkholderiales</taxon>
        <taxon>Alcaligenaceae</taxon>
        <taxon>Allopusillimonas</taxon>
    </lineage>
</organism>
<dbReference type="PANTHER" id="PTHR30419:SF8">
    <property type="entry name" value="NITROGEN ASSIMILATION TRANSCRIPTIONAL ACTIVATOR-RELATED"/>
    <property type="match status" value="1"/>
</dbReference>
<dbReference type="InterPro" id="IPR036390">
    <property type="entry name" value="WH_DNA-bd_sf"/>
</dbReference>
<keyword evidence="2" id="KW-0805">Transcription regulation</keyword>
<dbReference type="FunFam" id="1.10.10.10:FF:000001">
    <property type="entry name" value="LysR family transcriptional regulator"/>
    <property type="match status" value="1"/>
</dbReference>
<evidence type="ECO:0000256" key="4">
    <source>
        <dbReference type="ARBA" id="ARBA00023163"/>
    </source>
</evidence>
<evidence type="ECO:0000313" key="7">
    <source>
        <dbReference type="Proteomes" id="UP000580517"/>
    </source>
</evidence>
<comment type="caution">
    <text evidence="6">The sequence shown here is derived from an EMBL/GenBank/DDBJ whole genome shotgun (WGS) entry which is preliminary data.</text>
</comment>
<dbReference type="PANTHER" id="PTHR30419">
    <property type="entry name" value="HTH-TYPE TRANSCRIPTIONAL REGULATOR YBHD"/>
    <property type="match status" value="1"/>
</dbReference>
<protein>
    <submittedName>
        <fullName evidence="6">LysR family transcriptional regulator</fullName>
    </submittedName>
</protein>
<dbReference type="Proteomes" id="UP000580517">
    <property type="component" value="Unassembled WGS sequence"/>
</dbReference>
<dbReference type="Pfam" id="PF03466">
    <property type="entry name" value="LysR_substrate"/>
    <property type="match status" value="1"/>
</dbReference>
<dbReference type="Gene3D" id="3.40.190.290">
    <property type="match status" value="1"/>
</dbReference>
<dbReference type="GO" id="GO:0003677">
    <property type="term" value="F:DNA binding"/>
    <property type="evidence" value="ECO:0007669"/>
    <property type="project" value="UniProtKB-KW"/>
</dbReference>
<dbReference type="SUPFAM" id="SSF46785">
    <property type="entry name" value="Winged helix' DNA-binding domain"/>
    <property type="match status" value="1"/>
</dbReference>
<keyword evidence="7" id="KW-1185">Reference proteome</keyword>
<dbReference type="InterPro" id="IPR000847">
    <property type="entry name" value="LysR_HTH_N"/>
</dbReference>
<dbReference type="Pfam" id="PF00126">
    <property type="entry name" value="HTH_1"/>
    <property type="match status" value="1"/>
</dbReference>
<reference evidence="6 7" key="1">
    <citation type="submission" date="2020-07" db="EMBL/GenBank/DDBJ databases">
        <title>Taxonomic revisions and descriptions of new bacterial species based on genomic comparisons in the high-G+C-content subgroup of the family Alcaligenaceae.</title>
        <authorList>
            <person name="Szabo A."/>
            <person name="Felfoldi T."/>
        </authorList>
    </citation>
    <scope>NUCLEOTIDE SEQUENCE [LARGE SCALE GENOMIC DNA]</scope>
    <source>
        <strain evidence="6 7">DSM 25264</strain>
    </source>
</reference>
<dbReference type="PRINTS" id="PR00039">
    <property type="entry name" value="HTHLYSR"/>
</dbReference>
<dbReference type="GO" id="GO:0005829">
    <property type="term" value="C:cytosol"/>
    <property type="evidence" value="ECO:0007669"/>
    <property type="project" value="TreeGrafter"/>
</dbReference>
<accession>A0A853FB86</accession>
<dbReference type="InterPro" id="IPR036388">
    <property type="entry name" value="WH-like_DNA-bd_sf"/>
</dbReference>